<dbReference type="EMBL" id="CP059322">
    <property type="protein sequence ID" value="QLQ39085.2"/>
    <property type="molecule type" value="Genomic_DNA"/>
</dbReference>
<feature type="DNA-binding region" description="H-T-H motif" evidence="4">
    <location>
        <begin position="35"/>
        <end position="54"/>
    </location>
</feature>
<keyword evidence="7" id="KW-1185">Reference proteome</keyword>
<dbReference type="GO" id="GO:0000976">
    <property type="term" value="F:transcription cis-regulatory region binding"/>
    <property type="evidence" value="ECO:0007669"/>
    <property type="project" value="TreeGrafter"/>
</dbReference>
<reference evidence="6 7" key="2">
    <citation type="journal article" date="2021" name="Mar. Drugs">
        <title>A New Micromonospora Strain with Antibiotic Activity Isolated from the Microbiome of a Mid-Atlantic Deep-Sea Sponge.</title>
        <authorList>
            <person name="Back C.R."/>
            <person name="Stennett H.L."/>
            <person name="Williams S.E."/>
            <person name="Wang L."/>
            <person name="Ojeda Gomez J."/>
            <person name="Abdulle O.M."/>
            <person name="Duffy T."/>
            <person name="Neal C."/>
            <person name="Mantell J."/>
            <person name="Jepson M.A."/>
            <person name="Hendry K.R."/>
            <person name="Powell D."/>
            <person name="Stach J.E.M."/>
            <person name="Essex-Lopresti A.E."/>
            <person name="Willis C.L."/>
            <person name="Curnow P."/>
            <person name="Race P.R."/>
        </authorList>
    </citation>
    <scope>NUCLEOTIDE SEQUENCE [LARGE SCALE GENOMIC DNA]</scope>
    <source>
        <strain evidence="6 7">28ISP2-46</strain>
    </source>
</reference>
<dbReference type="Pfam" id="PF21597">
    <property type="entry name" value="TetR_C_43"/>
    <property type="match status" value="1"/>
</dbReference>
<dbReference type="PRINTS" id="PR00455">
    <property type="entry name" value="HTHTETR"/>
</dbReference>
<evidence type="ECO:0000313" key="6">
    <source>
        <dbReference type="EMBL" id="QLQ39085.2"/>
    </source>
</evidence>
<dbReference type="InterPro" id="IPR001647">
    <property type="entry name" value="HTH_TetR"/>
</dbReference>
<dbReference type="KEGG" id="mfeu:H1D33_09790"/>
<evidence type="ECO:0000256" key="2">
    <source>
        <dbReference type="ARBA" id="ARBA00023125"/>
    </source>
</evidence>
<evidence type="ECO:0000259" key="5">
    <source>
        <dbReference type="PROSITE" id="PS50977"/>
    </source>
</evidence>
<evidence type="ECO:0000256" key="3">
    <source>
        <dbReference type="ARBA" id="ARBA00023163"/>
    </source>
</evidence>
<protein>
    <submittedName>
        <fullName evidence="6">TetR/AcrR family transcriptional regulator</fullName>
    </submittedName>
</protein>
<dbReference type="InterPro" id="IPR036271">
    <property type="entry name" value="Tet_transcr_reg_TetR-rel_C_sf"/>
</dbReference>
<reference evidence="7" key="1">
    <citation type="submission" date="2020-07" db="EMBL/GenBank/DDBJ databases">
        <title>A new Micromonospora strain with potent antibiotic activity isolated from the microbiome of a mid-Atlantic deep-sea sponge.</title>
        <authorList>
            <person name="Back C.R."/>
            <person name="Stennett H.L."/>
            <person name="Williams S.E."/>
            <person name="Wang L."/>
            <person name="Ojeda Gomez J."/>
            <person name="Abdulle O.M."/>
            <person name="Duffy T."/>
            <person name="Hendry K.R."/>
            <person name="Powell D."/>
            <person name="Stach J.E."/>
            <person name="Essex-Lopresti A.E."/>
            <person name="Willis C.L."/>
            <person name="Curnow P."/>
            <person name="Race P.R."/>
        </authorList>
    </citation>
    <scope>NUCLEOTIDE SEQUENCE [LARGE SCALE GENOMIC DNA]</scope>
    <source>
        <strain evidence="7">28ISP2-46</strain>
    </source>
</reference>
<organism evidence="6 7">
    <name type="scientific">Micromonospora robiginosa</name>
    <dbReference type="NCBI Taxonomy" id="2749844"/>
    <lineage>
        <taxon>Bacteria</taxon>
        <taxon>Bacillati</taxon>
        <taxon>Actinomycetota</taxon>
        <taxon>Actinomycetes</taxon>
        <taxon>Micromonosporales</taxon>
        <taxon>Micromonosporaceae</taxon>
        <taxon>Micromonospora</taxon>
    </lineage>
</organism>
<feature type="domain" description="HTH tetR-type" evidence="5">
    <location>
        <begin position="13"/>
        <end position="72"/>
    </location>
</feature>
<evidence type="ECO:0000256" key="1">
    <source>
        <dbReference type="ARBA" id="ARBA00023015"/>
    </source>
</evidence>
<dbReference type="RefSeq" id="WP_246411960.1">
    <property type="nucleotide sequence ID" value="NZ_CP059322.2"/>
</dbReference>
<dbReference type="Pfam" id="PF00440">
    <property type="entry name" value="TetR_N"/>
    <property type="match status" value="1"/>
</dbReference>
<keyword evidence="3" id="KW-0804">Transcription</keyword>
<dbReference type="SUPFAM" id="SSF48498">
    <property type="entry name" value="Tetracyclin repressor-like, C-terminal domain"/>
    <property type="match status" value="1"/>
</dbReference>
<dbReference type="GO" id="GO:0003700">
    <property type="term" value="F:DNA-binding transcription factor activity"/>
    <property type="evidence" value="ECO:0007669"/>
    <property type="project" value="TreeGrafter"/>
</dbReference>
<accession>A0A7L6BB36</accession>
<dbReference type="InterPro" id="IPR049445">
    <property type="entry name" value="TetR_SbtR-like_C"/>
</dbReference>
<dbReference type="Proteomes" id="UP000510844">
    <property type="component" value="Chromosome"/>
</dbReference>
<dbReference type="InterPro" id="IPR050109">
    <property type="entry name" value="HTH-type_TetR-like_transc_reg"/>
</dbReference>
<dbReference type="PANTHER" id="PTHR30055">
    <property type="entry name" value="HTH-TYPE TRANSCRIPTIONAL REGULATOR RUTR"/>
    <property type="match status" value="1"/>
</dbReference>
<dbReference type="PROSITE" id="PS50977">
    <property type="entry name" value="HTH_TETR_2"/>
    <property type="match status" value="1"/>
</dbReference>
<evidence type="ECO:0000256" key="4">
    <source>
        <dbReference type="PROSITE-ProRule" id="PRU00335"/>
    </source>
</evidence>
<dbReference type="PANTHER" id="PTHR30055:SF234">
    <property type="entry name" value="HTH-TYPE TRANSCRIPTIONAL REGULATOR BETI"/>
    <property type="match status" value="1"/>
</dbReference>
<keyword evidence="2 4" id="KW-0238">DNA-binding</keyword>
<dbReference type="SUPFAM" id="SSF46689">
    <property type="entry name" value="Homeodomain-like"/>
    <property type="match status" value="1"/>
</dbReference>
<dbReference type="Gene3D" id="1.10.357.10">
    <property type="entry name" value="Tetracycline Repressor, domain 2"/>
    <property type="match status" value="1"/>
</dbReference>
<dbReference type="InterPro" id="IPR009057">
    <property type="entry name" value="Homeodomain-like_sf"/>
</dbReference>
<gene>
    <name evidence="6" type="ORF">H1D33_09790</name>
</gene>
<sequence>MTEATGARQAGVRRNREALLAAAAAVFVEQGVQAPIRDIAGRAGVGLGTVYRHFPSRAELVTAVYRHQIEECVALAAALRRESVAPVEALTRWIDAFVEFLVTKHGLGAALQSEDPGLHTLHTLMLDELVPACASLIEAGVAAGDIDPEVTAHTLMRAVGNLCILGPGYERAHAQDMVARLLAGCRRTR</sequence>
<name>A0A7L6BB36_9ACTN</name>
<evidence type="ECO:0000313" key="7">
    <source>
        <dbReference type="Proteomes" id="UP000510844"/>
    </source>
</evidence>
<dbReference type="AlphaFoldDB" id="A0A7L6BB36"/>
<keyword evidence="1" id="KW-0805">Transcription regulation</keyword>
<proteinExistence type="predicted"/>